<gene>
    <name evidence="8" type="ORF">GCM10008096_14810</name>
</gene>
<comment type="subcellular location">
    <subcellularLocation>
        <location evidence="1">Membrane</location>
        <topology evidence="1">Multi-pass membrane protein</topology>
    </subcellularLocation>
</comment>
<evidence type="ECO:0000256" key="3">
    <source>
        <dbReference type="ARBA" id="ARBA00022692"/>
    </source>
</evidence>
<feature type="transmembrane region" description="Helical" evidence="7">
    <location>
        <begin position="319"/>
        <end position="341"/>
    </location>
</feature>
<evidence type="ECO:0000256" key="7">
    <source>
        <dbReference type="SAM" id="Phobius"/>
    </source>
</evidence>
<evidence type="ECO:0000256" key="2">
    <source>
        <dbReference type="ARBA" id="ARBA00009773"/>
    </source>
</evidence>
<name>A0ABQ3GIA1_9MICC</name>
<keyword evidence="5 7" id="KW-0472">Membrane</keyword>
<dbReference type="InterPro" id="IPR002549">
    <property type="entry name" value="AI-2E-like"/>
</dbReference>
<keyword evidence="3 7" id="KW-0812">Transmembrane</keyword>
<sequence>MIGDTAPGRDRAAGKTGQSAAARMMWPRIALIAVTITGIALLMYFVQGARDIVAPVFLGLNLMIVAYPLQKLMVARGVQRYLAAAATLVVVLVLIGVFFGSTGWAVGELLRELPQYNREFNELWVEISAGLSQLGISQTMVLEEFRAIGAGSIVSLLTPLVTNVTGVLAVLVTVVMAVFFLAMDSAGFGRRLDMVRRARPSTHHALMNFAHGVRRYWIVTTVFGLIVAALDVFALAIIDVPLIWVWGVLAYLTNYIPNIGFIIGLVPPALLALLDSGGGAAIAVVVTYSVLNFSVQSIIQPKFTGQSVGVTPMVSFLSLMFWYWVLGWLGALLALPATLLLKSFLIDADPTARWINALVSSNPEGEVPAEMLAPVSGPGGTGDGPQNDDAGGPPSSTAETPSPDTADAPPKAS</sequence>
<feature type="compositionally biased region" description="Polar residues" evidence="6">
    <location>
        <begin position="394"/>
        <end position="403"/>
    </location>
</feature>
<dbReference type="Pfam" id="PF01594">
    <property type="entry name" value="AI-2E_transport"/>
    <property type="match status" value="1"/>
</dbReference>
<feature type="region of interest" description="Disordered" evidence="6">
    <location>
        <begin position="366"/>
        <end position="413"/>
    </location>
</feature>
<feature type="transmembrane region" description="Helical" evidence="7">
    <location>
        <begin position="81"/>
        <end position="106"/>
    </location>
</feature>
<feature type="transmembrane region" description="Helical" evidence="7">
    <location>
        <begin position="166"/>
        <end position="189"/>
    </location>
</feature>
<dbReference type="Proteomes" id="UP000642819">
    <property type="component" value="Unassembled WGS sequence"/>
</dbReference>
<evidence type="ECO:0000256" key="6">
    <source>
        <dbReference type="SAM" id="MobiDB-lite"/>
    </source>
</evidence>
<comment type="similarity">
    <text evidence="2">Belongs to the autoinducer-2 exporter (AI-2E) (TC 2.A.86) family.</text>
</comment>
<dbReference type="PANTHER" id="PTHR21716:SF64">
    <property type="entry name" value="AI-2 TRANSPORT PROTEIN TQSA"/>
    <property type="match status" value="1"/>
</dbReference>
<evidence type="ECO:0000256" key="4">
    <source>
        <dbReference type="ARBA" id="ARBA00022989"/>
    </source>
</evidence>
<evidence type="ECO:0000256" key="5">
    <source>
        <dbReference type="ARBA" id="ARBA00023136"/>
    </source>
</evidence>
<reference evidence="9" key="1">
    <citation type="journal article" date="2019" name="Int. J. Syst. Evol. Microbiol.">
        <title>The Global Catalogue of Microorganisms (GCM) 10K type strain sequencing project: providing services to taxonomists for standard genome sequencing and annotation.</title>
        <authorList>
            <consortium name="The Broad Institute Genomics Platform"/>
            <consortium name="The Broad Institute Genome Sequencing Center for Infectious Disease"/>
            <person name="Wu L."/>
            <person name="Ma J."/>
        </authorList>
    </citation>
    <scope>NUCLEOTIDE SEQUENCE [LARGE SCALE GENOMIC DNA]</scope>
    <source>
        <strain evidence="9">KCTC 19466</strain>
    </source>
</reference>
<feature type="transmembrane region" description="Helical" evidence="7">
    <location>
        <begin position="244"/>
        <end position="266"/>
    </location>
</feature>
<feature type="transmembrane region" description="Helical" evidence="7">
    <location>
        <begin position="52"/>
        <end position="69"/>
    </location>
</feature>
<feature type="transmembrane region" description="Helical" evidence="7">
    <location>
        <begin position="25"/>
        <end position="46"/>
    </location>
</feature>
<feature type="transmembrane region" description="Helical" evidence="7">
    <location>
        <begin position="278"/>
        <end position="299"/>
    </location>
</feature>
<protein>
    <submittedName>
        <fullName evidence="8">AI-2E family transporter</fullName>
    </submittedName>
</protein>
<evidence type="ECO:0000313" key="9">
    <source>
        <dbReference type="Proteomes" id="UP000642819"/>
    </source>
</evidence>
<evidence type="ECO:0000256" key="1">
    <source>
        <dbReference type="ARBA" id="ARBA00004141"/>
    </source>
</evidence>
<dbReference type="RefSeq" id="WP_229791009.1">
    <property type="nucleotide sequence ID" value="NZ_BMXK01000005.1"/>
</dbReference>
<dbReference type="PANTHER" id="PTHR21716">
    <property type="entry name" value="TRANSMEMBRANE PROTEIN"/>
    <property type="match status" value="1"/>
</dbReference>
<feature type="transmembrane region" description="Helical" evidence="7">
    <location>
        <begin position="216"/>
        <end position="238"/>
    </location>
</feature>
<dbReference type="EMBL" id="BMXK01000005">
    <property type="protein sequence ID" value="GHD05630.1"/>
    <property type="molecule type" value="Genomic_DNA"/>
</dbReference>
<proteinExistence type="inferred from homology"/>
<organism evidence="8 9">
    <name type="scientific">Zhihengliuella salsuginis</name>
    <dbReference type="NCBI Taxonomy" id="578222"/>
    <lineage>
        <taxon>Bacteria</taxon>
        <taxon>Bacillati</taxon>
        <taxon>Actinomycetota</taxon>
        <taxon>Actinomycetes</taxon>
        <taxon>Micrococcales</taxon>
        <taxon>Micrococcaceae</taxon>
        <taxon>Zhihengliuella</taxon>
    </lineage>
</organism>
<evidence type="ECO:0000313" key="8">
    <source>
        <dbReference type="EMBL" id="GHD05630.1"/>
    </source>
</evidence>
<keyword evidence="9" id="KW-1185">Reference proteome</keyword>
<accession>A0ABQ3GIA1</accession>
<keyword evidence="4 7" id="KW-1133">Transmembrane helix</keyword>
<comment type="caution">
    <text evidence="8">The sequence shown here is derived from an EMBL/GenBank/DDBJ whole genome shotgun (WGS) entry which is preliminary data.</text>
</comment>